<dbReference type="PANTHER" id="PTHR43445:SF3">
    <property type="entry name" value="UDP-N-ACETYLMURAMATE--L-ALANINE LIGASE"/>
    <property type="match status" value="1"/>
</dbReference>
<dbReference type="HAMAP" id="MF_00046">
    <property type="entry name" value="MurC"/>
    <property type="match status" value="1"/>
</dbReference>
<keyword evidence="7 14" id="KW-0547">Nucleotide-binding</keyword>
<dbReference type="NCBIfam" id="TIGR01082">
    <property type="entry name" value="murC"/>
    <property type="match status" value="1"/>
</dbReference>
<comment type="pathway">
    <text evidence="2 14">Cell wall biogenesis; peptidoglycan biosynthesis.</text>
</comment>
<comment type="catalytic activity">
    <reaction evidence="13 14">
        <text>UDP-N-acetyl-alpha-D-muramate + L-alanine + ATP = UDP-N-acetyl-alpha-D-muramoyl-L-alanine + ADP + phosphate + H(+)</text>
        <dbReference type="Rhea" id="RHEA:23372"/>
        <dbReference type="ChEBI" id="CHEBI:15378"/>
        <dbReference type="ChEBI" id="CHEBI:30616"/>
        <dbReference type="ChEBI" id="CHEBI:43474"/>
        <dbReference type="ChEBI" id="CHEBI:57972"/>
        <dbReference type="ChEBI" id="CHEBI:70757"/>
        <dbReference type="ChEBI" id="CHEBI:83898"/>
        <dbReference type="ChEBI" id="CHEBI:456216"/>
        <dbReference type="EC" id="6.3.2.8"/>
    </reaction>
</comment>
<evidence type="ECO:0000256" key="2">
    <source>
        <dbReference type="ARBA" id="ARBA00004752"/>
    </source>
</evidence>
<keyword evidence="10 14" id="KW-0573">Peptidoglycan synthesis</keyword>
<keyword evidence="4 14" id="KW-0963">Cytoplasm</keyword>
<evidence type="ECO:0000256" key="14">
    <source>
        <dbReference type="HAMAP-Rule" id="MF_00046"/>
    </source>
</evidence>
<protein>
    <recommendedName>
        <fullName evidence="3 14">UDP-N-acetylmuramate--L-alanine ligase</fullName>
        <ecNumber evidence="3 14">6.3.2.8</ecNumber>
    </recommendedName>
    <alternativeName>
        <fullName evidence="14">UDP-N-acetylmuramoyl-L-alanine synthetase</fullName>
    </alternativeName>
</protein>
<organism evidence="18 19">
    <name type="scientific">Tissierella simiarum</name>
    <dbReference type="NCBI Taxonomy" id="2841534"/>
    <lineage>
        <taxon>Bacteria</taxon>
        <taxon>Bacillati</taxon>
        <taxon>Bacillota</taxon>
        <taxon>Tissierellia</taxon>
        <taxon>Tissierellales</taxon>
        <taxon>Tissierellaceae</taxon>
        <taxon>Tissierella</taxon>
    </lineage>
</organism>
<dbReference type="EMBL" id="JAHLPM010000013">
    <property type="protein sequence ID" value="MBU5439281.1"/>
    <property type="molecule type" value="Genomic_DNA"/>
</dbReference>
<evidence type="ECO:0000256" key="10">
    <source>
        <dbReference type="ARBA" id="ARBA00022984"/>
    </source>
</evidence>
<keyword evidence="11 14" id="KW-0131">Cell cycle</keyword>
<evidence type="ECO:0000256" key="7">
    <source>
        <dbReference type="ARBA" id="ARBA00022741"/>
    </source>
</evidence>
<comment type="function">
    <text evidence="14">Cell wall formation.</text>
</comment>
<dbReference type="InterPro" id="IPR050061">
    <property type="entry name" value="MurCDEF_pg_biosynth"/>
</dbReference>
<evidence type="ECO:0000256" key="3">
    <source>
        <dbReference type="ARBA" id="ARBA00012211"/>
    </source>
</evidence>
<evidence type="ECO:0000313" key="18">
    <source>
        <dbReference type="EMBL" id="MBU5439281.1"/>
    </source>
</evidence>
<feature type="domain" description="Mur ligase central" evidence="17">
    <location>
        <begin position="117"/>
        <end position="297"/>
    </location>
</feature>
<dbReference type="RefSeq" id="WP_216520987.1">
    <property type="nucleotide sequence ID" value="NZ_JAHLPM010000013.1"/>
</dbReference>
<dbReference type="InterPro" id="IPR005758">
    <property type="entry name" value="UDP-N-AcMur_Ala_ligase_MurC"/>
</dbReference>
<feature type="binding site" evidence="14">
    <location>
        <begin position="119"/>
        <end position="125"/>
    </location>
    <ligand>
        <name>ATP</name>
        <dbReference type="ChEBI" id="CHEBI:30616"/>
    </ligand>
</feature>
<name>A0ABS6E9R5_9FIRM</name>
<evidence type="ECO:0000259" key="17">
    <source>
        <dbReference type="Pfam" id="PF08245"/>
    </source>
</evidence>
<proteinExistence type="inferred from homology"/>
<evidence type="ECO:0000256" key="8">
    <source>
        <dbReference type="ARBA" id="ARBA00022840"/>
    </source>
</evidence>
<keyword evidence="5 14" id="KW-0436">Ligase</keyword>
<evidence type="ECO:0000256" key="13">
    <source>
        <dbReference type="ARBA" id="ARBA00047833"/>
    </source>
</evidence>
<evidence type="ECO:0000313" key="19">
    <source>
        <dbReference type="Proteomes" id="UP000749471"/>
    </source>
</evidence>
<dbReference type="Pfam" id="PF02875">
    <property type="entry name" value="Mur_ligase_C"/>
    <property type="match status" value="1"/>
</dbReference>
<reference evidence="18 19" key="1">
    <citation type="submission" date="2021-06" db="EMBL/GenBank/DDBJ databases">
        <authorList>
            <person name="Sun Q."/>
            <person name="Li D."/>
        </authorList>
    </citation>
    <scope>NUCLEOTIDE SEQUENCE [LARGE SCALE GENOMIC DNA]</scope>
    <source>
        <strain evidence="18 19">MSJ-40</strain>
    </source>
</reference>
<dbReference type="EC" id="6.3.2.8" evidence="3 14"/>
<dbReference type="Pfam" id="PF08245">
    <property type="entry name" value="Mur_ligase_M"/>
    <property type="match status" value="1"/>
</dbReference>
<evidence type="ECO:0000256" key="5">
    <source>
        <dbReference type="ARBA" id="ARBA00022598"/>
    </source>
</evidence>
<accession>A0ABS6E9R5</accession>
<dbReference type="Pfam" id="PF01225">
    <property type="entry name" value="Mur_ligase"/>
    <property type="match status" value="1"/>
</dbReference>
<evidence type="ECO:0000256" key="4">
    <source>
        <dbReference type="ARBA" id="ARBA00022490"/>
    </source>
</evidence>
<dbReference type="InterPro" id="IPR004101">
    <property type="entry name" value="Mur_ligase_C"/>
</dbReference>
<feature type="domain" description="Mur ligase N-terminal catalytic" evidence="15">
    <location>
        <begin position="13"/>
        <end position="111"/>
    </location>
</feature>
<feature type="domain" description="Mur ligase C-terminal" evidence="16">
    <location>
        <begin position="319"/>
        <end position="448"/>
    </location>
</feature>
<evidence type="ECO:0000256" key="11">
    <source>
        <dbReference type="ARBA" id="ARBA00023306"/>
    </source>
</evidence>
<dbReference type="GO" id="GO:0008763">
    <property type="term" value="F:UDP-N-acetylmuramate-L-alanine ligase activity"/>
    <property type="evidence" value="ECO:0007669"/>
    <property type="project" value="UniProtKB-EC"/>
</dbReference>
<evidence type="ECO:0000256" key="12">
    <source>
        <dbReference type="ARBA" id="ARBA00023316"/>
    </source>
</evidence>
<comment type="caution">
    <text evidence="18">The sequence shown here is derived from an EMBL/GenBank/DDBJ whole genome shotgun (WGS) entry which is preliminary data.</text>
</comment>
<evidence type="ECO:0000259" key="15">
    <source>
        <dbReference type="Pfam" id="PF01225"/>
    </source>
</evidence>
<dbReference type="Proteomes" id="UP000749471">
    <property type="component" value="Unassembled WGS sequence"/>
</dbReference>
<comment type="subcellular location">
    <subcellularLocation>
        <location evidence="1 14">Cytoplasm</location>
    </subcellularLocation>
</comment>
<evidence type="ECO:0000259" key="16">
    <source>
        <dbReference type="Pfam" id="PF02875"/>
    </source>
</evidence>
<evidence type="ECO:0000256" key="9">
    <source>
        <dbReference type="ARBA" id="ARBA00022960"/>
    </source>
</evidence>
<evidence type="ECO:0000256" key="6">
    <source>
        <dbReference type="ARBA" id="ARBA00022618"/>
    </source>
</evidence>
<keyword evidence="8 14" id="KW-0067">ATP-binding</keyword>
<keyword evidence="6 14" id="KW-0132">Cell division</keyword>
<gene>
    <name evidence="14 18" type="primary">murC</name>
    <name evidence="18" type="ORF">KQI42_14755</name>
</gene>
<keyword evidence="19" id="KW-1185">Reference proteome</keyword>
<keyword evidence="9 14" id="KW-0133">Cell shape</keyword>
<evidence type="ECO:0000256" key="1">
    <source>
        <dbReference type="ARBA" id="ARBA00004496"/>
    </source>
</evidence>
<sequence>MFTFCINDHKYSHVHFIGIGGISMSGLAEILLTEGYKVSGSDANNSHIIERLEKLGAEIYINHSMENVKGADLIVYTDAISKDNEELLQAYELGVPVVDRALFLGALMNNYHNSIAVSGTHGKTTTTSMIATILNRSELDSTILLGGQLDEIGGNVKLGSKKYLLTEACEYKGNILKYYPTMAIILNIEEDHLDYFKNIDHIVDTFVQYGSNIKENGYLIINEDDINAKKVIENTKANVVTFGINNKSDYTAENISFSEEGYPSFMLNIRGKSLFPITLGVMGIHNVYNALASIAAANTSGISMELIQESIGDYKGTHRRLELKGYANGIKIIDDYAHHPTEIKAALKALRNSTQGNIWCVFQPHTFTRIRLLLNNFAESFGDANKVIVTDIYAAREKDTGLVHSKDLANALTQKGIDAKYISSFEEIETYLMNNTKDNDIIVTMGAGNVYSIGDSIIEHNKEKEKEAI</sequence>
<dbReference type="InterPro" id="IPR000713">
    <property type="entry name" value="Mur_ligase_N"/>
</dbReference>
<keyword evidence="12 14" id="KW-0961">Cell wall biogenesis/degradation</keyword>
<dbReference type="InterPro" id="IPR013221">
    <property type="entry name" value="Mur_ligase_cen"/>
</dbReference>
<dbReference type="PANTHER" id="PTHR43445">
    <property type="entry name" value="UDP-N-ACETYLMURAMATE--L-ALANINE LIGASE-RELATED"/>
    <property type="match status" value="1"/>
</dbReference>
<comment type="similarity">
    <text evidence="14">Belongs to the MurCDEF family.</text>
</comment>